<dbReference type="InterPro" id="IPR027359">
    <property type="entry name" value="Volt_channel_dom_sf"/>
</dbReference>
<evidence type="ECO:0000256" key="10">
    <source>
        <dbReference type="ARBA" id="ARBA00023136"/>
    </source>
</evidence>
<dbReference type="PANTHER" id="PTHR11537:SF254">
    <property type="entry name" value="POTASSIUM VOLTAGE-GATED CHANNEL PROTEIN SHAB"/>
    <property type="match status" value="1"/>
</dbReference>
<evidence type="ECO:0000313" key="14">
    <source>
        <dbReference type="EMBL" id="MDG4946689.1"/>
    </source>
</evidence>
<feature type="transmembrane region" description="Helical" evidence="12">
    <location>
        <begin position="33"/>
        <end position="51"/>
    </location>
</feature>
<dbReference type="GO" id="GO:0008076">
    <property type="term" value="C:voltage-gated potassium channel complex"/>
    <property type="evidence" value="ECO:0007669"/>
    <property type="project" value="InterPro"/>
</dbReference>
<dbReference type="AlphaFoldDB" id="A0A9X4N465"/>
<dbReference type="GO" id="GO:0005249">
    <property type="term" value="F:voltage-gated potassium channel activity"/>
    <property type="evidence" value="ECO:0007669"/>
    <property type="project" value="InterPro"/>
</dbReference>
<dbReference type="EMBL" id="JANCMU010000006">
    <property type="protein sequence ID" value="MDG4946689.1"/>
    <property type="molecule type" value="Genomic_DNA"/>
</dbReference>
<evidence type="ECO:0000256" key="6">
    <source>
        <dbReference type="ARBA" id="ARBA00022882"/>
    </source>
</evidence>
<keyword evidence="7" id="KW-0630">Potassium</keyword>
<keyword evidence="2" id="KW-0813">Transport</keyword>
<evidence type="ECO:0000256" key="12">
    <source>
        <dbReference type="SAM" id="Phobius"/>
    </source>
</evidence>
<feature type="domain" description="Ion transport" evidence="13">
    <location>
        <begin position="31"/>
        <end position="247"/>
    </location>
</feature>
<feature type="transmembrane region" description="Helical" evidence="12">
    <location>
        <begin position="219"/>
        <end position="238"/>
    </location>
</feature>
<evidence type="ECO:0000256" key="8">
    <source>
        <dbReference type="ARBA" id="ARBA00022989"/>
    </source>
</evidence>
<dbReference type="SUPFAM" id="SSF81324">
    <property type="entry name" value="Voltage-gated potassium channels"/>
    <property type="match status" value="1"/>
</dbReference>
<feature type="transmembrane region" description="Helical" evidence="12">
    <location>
        <begin position="191"/>
        <end position="207"/>
    </location>
</feature>
<evidence type="ECO:0000256" key="2">
    <source>
        <dbReference type="ARBA" id="ARBA00022448"/>
    </source>
</evidence>
<reference evidence="14" key="1">
    <citation type="submission" date="2022-07" db="EMBL/GenBank/DDBJ databases">
        <title>Description and genome-wide analysis of Profundicola chukchiensis gen. nov., sp. nov., marine bacteria isolated from bottom sediments of the Chukchi Sea.</title>
        <authorList>
            <person name="Romanenko L."/>
            <person name="Otstavnykh N."/>
            <person name="Kurilenko V."/>
            <person name="Eremeev V."/>
            <person name="Velansky P."/>
            <person name="Mikhailov V."/>
            <person name="Isaeva M."/>
        </authorList>
    </citation>
    <scope>NUCLEOTIDE SEQUENCE</scope>
    <source>
        <strain evidence="14">KMM 9713</strain>
    </source>
</reference>
<comment type="subcellular location">
    <subcellularLocation>
        <location evidence="1">Membrane</location>
        <topology evidence="1">Multi-pass membrane protein</topology>
    </subcellularLocation>
</comment>
<accession>A0A9X4N465</accession>
<evidence type="ECO:0000259" key="13">
    <source>
        <dbReference type="Pfam" id="PF00520"/>
    </source>
</evidence>
<keyword evidence="4 12" id="KW-0812">Transmembrane</keyword>
<sequence>MPTRDEKNFDPNSLKGKTHEIIFEANTFWGKTFDVSLLILIVISIAVLMLESVDAYNILYYKYFYYIEWVLTILFSIEYAARLYAVKKPMKYATSFYGVIDLLAILPTYLEFFIVGTHFFMVLRVMRLLRIFRIFKLVQFLNERNTLAYSLRRSWPKISYFLFFLLLTVCVIGTLIYLIEGGNPSSSFENIPVSIYWAIVTLTTVGYGDITPITPLGQFLASAIMIMGYSIIAVPTGIISAEIARHKSGDDLEILVCQYCSEETHLPNAEFCHQCGHPL</sequence>
<dbReference type="Proteomes" id="UP001152599">
    <property type="component" value="Unassembled WGS sequence"/>
</dbReference>
<keyword evidence="3" id="KW-0633">Potassium transport</keyword>
<evidence type="ECO:0000256" key="3">
    <source>
        <dbReference type="ARBA" id="ARBA00022538"/>
    </source>
</evidence>
<proteinExistence type="predicted"/>
<keyword evidence="6" id="KW-0851">Voltage-gated channel</keyword>
<evidence type="ECO:0000256" key="1">
    <source>
        <dbReference type="ARBA" id="ARBA00004141"/>
    </source>
</evidence>
<dbReference type="Gene3D" id="1.10.287.70">
    <property type="match status" value="1"/>
</dbReference>
<feature type="transmembrane region" description="Helical" evidence="12">
    <location>
        <begin position="63"/>
        <end position="84"/>
    </location>
</feature>
<dbReference type="InterPro" id="IPR028325">
    <property type="entry name" value="VG_K_chnl"/>
</dbReference>
<evidence type="ECO:0000256" key="7">
    <source>
        <dbReference type="ARBA" id="ARBA00022958"/>
    </source>
</evidence>
<feature type="transmembrane region" description="Helical" evidence="12">
    <location>
        <begin position="160"/>
        <end position="179"/>
    </location>
</feature>
<evidence type="ECO:0000313" key="15">
    <source>
        <dbReference type="Proteomes" id="UP001152599"/>
    </source>
</evidence>
<dbReference type="PANTHER" id="PTHR11537">
    <property type="entry name" value="VOLTAGE-GATED POTASSIUM CHANNEL"/>
    <property type="match status" value="1"/>
</dbReference>
<dbReference type="RefSeq" id="WP_304416211.1">
    <property type="nucleotide sequence ID" value="NZ_JANAIE010000002.1"/>
</dbReference>
<evidence type="ECO:0000256" key="4">
    <source>
        <dbReference type="ARBA" id="ARBA00022692"/>
    </source>
</evidence>
<keyword evidence="15" id="KW-1185">Reference proteome</keyword>
<evidence type="ECO:0000256" key="11">
    <source>
        <dbReference type="ARBA" id="ARBA00023303"/>
    </source>
</evidence>
<comment type="caution">
    <text evidence="14">The sequence shown here is derived from an EMBL/GenBank/DDBJ whole genome shotgun (WGS) entry which is preliminary data.</text>
</comment>
<protein>
    <submittedName>
        <fullName evidence="14">Ion transporter</fullName>
    </submittedName>
</protein>
<keyword evidence="5" id="KW-0631">Potassium channel</keyword>
<dbReference type="Pfam" id="PF00520">
    <property type="entry name" value="Ion_trans"/>
    <property type="match status" value="1"/>
</dbReference>
<gene>
    <name evidence="14" type="ORF">NMK71_09695</name>
</gene>
<evidence type="ECO:0000256" key="5">
    <source>
        <dbReference type="ARBA" id="ARBA00022826"/>
    </source>
</evidence>
<keyword evidence="8 12" id="KW-1133">Transmembrane helix</keyword>
<dbReference type="Gene3D" id="1.20.120.350">
    <property type="entry name" value="Voltage-gated potassium channels. Chain C"/>
    <property type="match status" value="1"/>
</dbReference>
<dbReference type="GO" id="GO:0001508">
    <property type="term" value="P:action potential"/>
    <property type="evidence" value="ECO:0007669"/>
    <property type="project" value="TreeGrafter"/>
</dbReference>
<name>A0A9X4N465_9FLAO</name>
<dbReference type="InterPro" id="IPR005821">
    <property type="entry name" value="Ion_trans_dom"/>
</dbReference>
<keyword evidence="11" id="KW-0407">Ion channel</keyword>
<keyword evidence="10 12" id="KW-0472">Membrane</keyword>
<feature type="transmembrane region" description="Helical" evidence="12">
    <location>
        <begin position="96"/>
        <end position="123"/>
    </location>
</feature>
<keyword evidence="9" id="KW-0406">Ion transport</keyword>
<evidence type="ECO:0000256" key="9">
    <source>
        <dbReference type="ARBA" id="ARBA00023065"/>
    </source>
</evidence>
<dbReference type="PRINTS" id="PR00169">
    <property type="entry name" value="KCHANNEL"/>
</dbReference>
<organism evidence="14 15">
    <name type="scientific">Profundicola chukchiensis</name>
    <dbReference type="NCBI Taxonomy" id="2961959"/>
    <lineage>
        <taxon>Bacteria</taxon>
        <taxon>Pseudomonadati</taxon>
        <taxon>Bacteroidota</taxon>
        <taxon>Flavobacteriia</taxon>
        <taxon>Flavobacteriales</taxon>
        <taxon>Weeksellaceae</taxon>
        <taxon>Profundicola</taxon>
    </lineage>
</organism>